<name>A0A6N6MWD0_9HYPH</name>
<proteinExistence type="predicted"/>
<dbReference type="EMBL" id="VZZJ01000003">
    <property type="protein sequence ID" value="KAB1075089.1"/>
    <property type="molecule type" value="Genomic_DNA"/>
</dbReference>
<gene>
    <name evidence="1" type="ORF">F6X51_04150</name>
</gene>
<accession>A0A6N6MWD0</accession>
<reference evidence="1 2" key="1">
    <citation type="submission" date="2019-09" db="EMBL/GenBank/DDBJ databases">
        <title>YIM 132548 draft genome.</title>
        <authorList>
            <person name="Jiang L."/>
        </authorList>
    </citation>
    <scope>NUCLEOTIDE SEQUENCE [LARGE SCALE GENOMIC DNA]</scope>
    <source>
        <strain evidence="1 2">YIM 132548</strain>
    </source>
</reference>
<keyword evidence="2" id="KW-1185">Reference proteome</keyword>
<evidence type="ECO:0000313" key="1">
    <source>
        <dbReference type="EMBL" id="KAB1075089.1"/>
    </source>
</evidence>
<organism evidence="1 2">
    <name type="scientific">Methylobacterium planeticum</name>
    <dbReference type="NCBI Taxonomy" id="2615211"/>
    <lineage>
        <taxon>Bacteria</taxon>
        <taxon>Pseudomonadati</taxon>
        <taxon>Pseudomonadota</taxon>
        <taxon>Alphaproteobacteria</taxon>
        <taxon>Hyphomicrobiales</taxon>
        <taxon>Methylobacteriaceae</taxon>
        <taxon>Methylobacterium</taxon>
    </lineage>
</organism>
<evidence type="ECO:0000313" key="2">
    <source>
        <dbReference type="Proteomes" id="UP000441523"/>
    </source>
</evidence>
<comment type="caution">
    <text evidence="1">The sequence shown here is derived from an EMBL/GenBank/DDBJ whole genome shotgun (WGS) entry which is preliminary data.</text>
</comment>
<protein>
    <submittedName>
        <fullName evidence="1">Uncharacterized protein</fullName>
    </submittedName>
</protein>
<dbReference type="AlphaFoldDB" id="A0A6N6MWD0"/>
<dbReference type="RefSeq" id="WP_150961961.1">
    <property type="nucleotide sequence ID" value="NZ_VZZJ01000003.1"/>
</dbReference>
<dbReference type="Proteomes" id="UP000441523">
    <property type="component" value="Unassembled WGS sequence"/>
</dbReference>
<sequence length="87" mass="9520">MANAPSGPAWPDAGPHRPRYRALILTAEGLVLRTERVPAEDDHAALALGERLSGEHAVELWDGLRFIERFDAVVPAPRPSEGSELRN</sequence>